<reference evidence="1 2" key="1">
    <citation type="journal article" date="2016" name="Nat. Commun.">
        <title>Thousands of microbial genomes shed light on interconnected biogeochemical processes in an aquifer system.</title>
        <authorList>
            <person name="Anantharaman K."/>
            <person name="Brown C.T."/>
            <person name="Hug L.A."/>
            <person name="Sharon I."/>
            <person name="Castelle C.J."/>
            <person name="Probst A.J."/>
            <person name="Thomas B.C."/>
            <person name="Singh A."/>
            <person name="Wilkins M.J."/>
            <person name="Karaoz U."/>
            <person name="Brodie E.L."/>
            <person name="Williams K.H."/>
            <person name="Hubbard S.S."/>
            <person name="Banfield J.F."/>
        </authorList>
    </citation>
    <scope>NUCLEOTIDE SEQUENCE [LARGE SCALE GENOMIC DNA]</scope>
</reference>
<organism evidence="1 2">
    <name type="scientific">Candidatus Kaiserbacteria bacterium RIFCSPLOWO2_01_FULL_54_20</name>
    <dbReference type="NCBI Taxonomy" id="1798513"/>
    <lineage>
        <taxon>Bacteria</taxon>
        <taxon>Candidatus Kaiseribacteriota</taxon>
    </lineage>
</organism>
<dbReference type="STRING" id="1798513.A3A40_03420"/>
<dbReference type="PANTHER" id="PTHR43434">
    <property type="entry name" value="PHOSPHOGLYCOLATE PHOSPHATASE"/>
    <property type="match status" value="1"/>
</dbReference>
<dbReference type="InterPro" id="IPR023214">
    <property type="entry name" value="HAD_sf"/>
</dbReference>
<evidence type="ECO:0000313" key="1">
    <source>
        <dbReference type="EMBL" id="OGG73685.1"/>
    </source>
</evidence>
<dbReference type="Gene3D" id="3.40.50.1000">
    <property type="entry name" value="HAD superfamily/HAD-like"/>
    <property type="match status" value="1"/>
</dbReference>
<dbReference type="InterPro" id="IPR023198">
    <property type="entry name" value="PGP-like_dom2"/>
</dbReference>
<dbReference type="SFLD" id="SFLDG01129">
    <property type="entry name" value="C1.5:_HAD__Beta-PGM__Phosphata"/>
    <property type="match status" value="1"/>
</dbReference>
<dbReference type="InterPro" id="IPR041492">
    <property type="entry name" value="HAD_2"/>
</dbReference>
<dbReference type="NCBIfam" id="TIGR01509">
    <property type="entry name" value="HAD-SF-IA-v3"/>
    <property type="match status" value="1"/>
</dbReference>
<evidence type="ECO:0000313" key="2">
    <source>
        <dbReference type="Proteomes" id="UP000178427"/>
    </source>
</evidence>
<name>A0A1F6EJ51_9BACT</name>
<dbReference type="GO" id="GO:0006281">
    <property type="term" value="P:DNA repair"/>
    <property type="evidence" value="ECO:0007669"/>
    <property type="project" value="TreeGrafter"/>
</dbReference>
<evidence type="ECO:0008006" key="3">
    <source>
        <dbReference type="Google" id="ProtNLM"/>
    </source>
</evidence>
<dbReference type="CDD" id="cd07505">
    <property type="entry name" value="HAD_BPGM-like"/>
    <property type="match status" value="1"/>
</dbReference>
<dbReference type="InterPro" id="IPR036412">
    <property type="entry name" value="HAD-like_sf"/>
</dbReference>
<dbReference type="SFLD" id="SFLDS00003">
    <property type="entry name" value="Haloacid_Dehalogenase"/>
    <property type="match status" value="1"/>
</dbReference>
<dbReference type="PANTHER" id="PTHR43434:SF1">
    <property type="entry name" value="PHOSPHOGLYCOLATE PHOSPHATASE"/>
    <property type="match status" value="1"/>
</dbReference>
<comment type="caution">
    <text evidence="1">The sequence shown here is derived from an EMBL/GenBank/DDBJ whole genome shotgun (WGS) entry which is preliminary data.</text>
</comment>
<accession>A0A1F6EJ51</accession>
<dbReference type="AlphaFoldDB" id="A0A1F6EJ51"/>
<dbReference type="SUPFAM" id="SSF56784">
    <property type="entry name" value="HAD-like"/>
    <property type="match status" value="1"/>
</dbReference>
<gene>
    <name evidence="1" type="ORF">A3A40_03420</name>
</gene>
<dbReference type="InterPro" id="IPR006439">
    <property type="entry name" value="HAD-SF_hydro_IA"/>
</dbReference>
<dbReference type="GO" id="GO:0008967">
    <property type="term" value="F:phosphoglycolate phosphatase activity"/>
    <property type="evidence" value="ECO:0007669"/>
    <property type="project" value="TreeGrafter"/>
</dbReference>
<dbReference type="EMBL" id="MFMA01000046">
    <property type="protein sequence ID" value="OGG73685.1"/>
    <property type="molecule type" value="Genomic_DNA"/>
</dbReference>
<protein>
    <recommendedName>
        <fullName evidence="3">HAD family hydrolase</fullName>
    </recommendedName>
</protein>
<dbReference type="Gene3D" id="1.10.150.240">
    <property type="entry name" value="Putative phosphatase, domain 2"/>
    <property type="match status" value="1"/>
</dbReference>
<dbReference type="InterPro" id="IPR050155">
    <property type="entry name" value="HAD-like_hydrolase_sf"/>
</dbReference>
<proteinExistence type="predicted"/>
<sequence>MKKIGIMSIPENTEAILWDMDGVLIDSLGLDVRVVNELLEKYLGQRAGLSREYIASIFAYSIPEFWRLIFEKMSAELGISSDGAFRDAVIGEYTALRQRYPFALIPGVTAALADARMGEIKNAVVSNNLIAQTKEILARTGIIDDFDLVVGNDSASGLKNKPAPDMYSYALAQLNVDPKNSVVVEDSLIGAEAGKRAGCFVVGTSSGSLTKEQLIASSRLFDLIL</sequence>
<dbReference type="Proteomes" id="UP000178427">
    <property type="component" value="Unassembled WGS sequence"/>
</dbReference>
<dbReference type="GO" id="GO:0005829">
    <property type="term" value="C:cytosol"/>
    <property type="evidence" value="ECO:0007669"/>
    <property type="project" value="TreeGrafter"/>
</dbReference>
<dbReference type="Pfam" id="PF13419">
    <property type="entry name" value="HAD_2"/>
    <property type="match status" value="1"/>
</dbReference>